<evidence type="ECO:0000256" key="1">
    <source>
        <dbReference type="ARBA" id="ARBA00006821"/>
    </source>
</evidence>
<dbReference type="PANTHER" id="PTHR36306">
    <property type="entry name" value="ALPHA-AMYLASE-RELATED-RELATED"/>
    <property type="match status" value="1"/>
</dbReference>
<comment type="caution">
    <text evidence="4">The sequence shown here is derived from an EMBL/GenBank/DDBJ whole genome shotgun (WGS) entry which is preliminary data.</text>
</comment>
<dbReference type="Gene3D" id="3.20.110.20">
    <property type="match status" value="1"/>
</dbReference>
<evidence type="ECO:0000313" key="5">
    <source>
        <dbReference type="Proteomes" id="UP000481033"/>
    </source>
</evidence>
<dbReference type="Proteomes" id="UP000481033">
    <property type="component" value="Unassembled WGS sequence"/>
</dbReference>
<dbReference type="InterPro" id="IPR011330">
    <property type="entry name" value="Glyco_hydro/deAcase_b/a-brl"/>
</dbReference>
<sequence length="489" mass="54726">MSAAVSPPATYDQTLPMLCGWESSIEELSSFDEPVFLERSNLDLNSLSAGFAIALHMHQPTIPAGPEGKLIGHLQYMFEHHYEGDNHNAGPFAYCYARMGDFIPELVSQGCNPRVMLDYSGNLLWGLQQMGRDDILDKLRGITCDPRYQTHVEWLGTFWGHAVAAATPLPDIKLHIRAWQHQFASIFGLEALKRVRGFSLPEMQLPNHPDALYTLVKTLKETGYRWVMVQEHTVEILTGEGIQQPHLPHRLVARNSHGDTVSITALIKTQGSDTKLIGQMQPYYEAKTLGKMPLGNKSIPPLVSQISDGENGGVMMNEFPGAFKRAWHESRHEHTVTGINGTEYLELLAAAGITESDFPNCQAKDQHKLWQALDGNITPEQVGDAISNLAEQNTRFTGGSWTNDRSWVDGYANVIDPIERLSASFHQAIAAVPASKQAYLALNANYRQALLHNLILQTSCFRYWGQGQWTDYAQTIYQRGYEFVDRGFV</sequence>
<dbReference type="AlphaFoldDB" id="A0A6M0RP18"/>
<feature type="domain" description="Glycoside hydrolase family 57 N-terminal" evidence="3">
    <location>
        <begin position="83"/>
        <end position="237"/>
    </location>
</feature>
<dbReference type="SUPFAM" id="SSF88713">
    <property type="entry name" value="Glycoside hydrolase/deacetylase"/>
    <property type="match status" value="1"/>
</dbReference>
<comment type="similarity">
    <text evidence="1">Belongs to the glycosyl hydrolase 57 family.</text>
</comment>
<proteinExistence type="inferred from homology"/>
<reference evidence="4 5" key="1">
    <citation type="journal article" date="2020" name="Microb. Ecol.">
        <title>Ecogenomics of the Marine Benthic Filamentous Cyanobacterium Adonisia.</title>
        <authorList>
            <person name="Walter J.M."/>
            <person name="Coutinho F.H."/>
            <person name="Leomil L."/>
            <person name="Hargreaves P.I."/>
            <person name="Campeao M.E."/>
            <person name="Vieira V.V."/>
            <person name="Silva B.S."/>
            <person name="Fistarol G.O."/>
            <person name="Salomon P.S."/>
            <person name="Sawabe T."/>
            <person name="Mino S."/>
            <person name="Hosokawa M."/>
            <person name="Miyashita H."/>
            <person name="Maruyama F."/>
            <person name="van Verk M.C."/>
            <person name="Dutilh B.E."/>
            <person name="Thompson C.C."/>
            <person name="Thompson F.L."/>
        </authorList>
    </citation>
    <scope>NUCLEOTIDE SEQUENCE [LARGE SCALE GENOMIC DNA]</scope>
    <source>
        <strain evidence="4 5">CCMR0081</strain>
    </source>
</reference>
<name>A0A6M0RP18_9CYAN</name>
<dbReference type="InterPro" id="IPR052046">
    <property type="entry name" value="GH57_Enzymes"/>
</dbReference>
<keyword evidence="5" id="KW-1185">Reference proteome</keyword>
<evidence type="ECO:0000256" key="2">
    <source>
        <dbReference type="ARBA" id="ARBA00023277"/>
    </source>
</evidence>
<keyword evidence="2" id="KW-0119">Carbohydrate metabolism</keyword>
<dbReference type="RefSeq" id="WP_163699587.1">
    <property type="nucleotide sequence ID" value="NZ_QXHD01000004.1"/>
</dbReference>
<dbReference type="CDD" id="cd10798">
    <property type="entry name" value="GH57N_like_1"/>
    <property type="match status" value="1"/>
</dbReference>
<dbReference type="GO" id="GO:0005975">
    <property type="term" value="P:carbohydrate metabolic process"/>
    <property type="evidence" value="ECO:0007669"/>
    <property type="project" value="InterPro"/>
</dbReference>
<evidence type="ECO:0000259" key="3">
    <source>
        <dbReference type="Pfam" id="PF03065"/>
    </source>
</evidence>
<keyword evidence="4" id="KW-0378">Hydrolase</keyword>
<organism evidence="4 5">
    <name type="scientific">Adonisia turfae CCMR0081</name>
    <dbReference type="NCBI Taxonomy" id="2292702"/>
    <lineage>
        <taxon>Bacteria</taxon>
        <taxon>Bacillati</taxon>
        <taxon>Cyanobacteriota</taxon>
        <taxon>Adonisia</taxon>
        <taxon>Adonisia turfae</taxon>
    </lineage>
</organism>
<dbReference type="Pfam" id="PF03065">
    <property type="entry name" value="Glyco_hydro_57"/>
    <property type="match status" value="1"/>
</dbReference>
<accession>A0A6M0RP18</accession>
<protein>
    <submittedName>
        <fullName evidence="4">Glycosyl hydrolase family 57</fullName>
    </submittedName>
</protein>
<dbReference type="InterPro" id="IPR004300">
    <property type="entry name" value="Glyco_hydro_57_N"/>
</dbReference>
<dbReference type="PANTHER" id="PTHR36306:SF5">
    <property type="entry name" value="SLR1535 PROTEIN"/>
    <property type="match status" value="1"/>
</dbReference>
<dbReference type="EMBL" id="QXHD01000004">
    <property type="protein sequence ID" value="NEZ57503.1"/>
    <property type="molecule type" value="Genomic_DNA"/>
</dbReference>
<dbReference type="GO" id="GO:0016787">
    <property type="term" value="F:hydrolase activity"/>
    <property type="evidence" value="ECO:0007669"/>
    <property type="project" value="UniProtKB-KW"/>
</dbReference>
<evidence type="ECO:0000313" key="4">
    <source>
        <dbReference type="EMBL" id="NEZ57503.1"/>
    </source>
</evidence>
<gene>
    <name evidence="4" type="ORF">DXZ20_17840</name>
</gene>